<dbReference type="Gene3D" id="3.40.50.1450">
    <property type="entry name" value="HybD-like"/>
    <property type="match status" value="1"/>
</dbReference>
<evidence type="ECO:0000256" key="2">
    <source>
        <dbReference type="ARBA" id="ARBA00022670"/>
    </source>
</evidence>
<evidence type="ECO:0000256" key="4">
    <source>
        <dbReference type="ARBA" id="ARBA00022801"/>
    </source>
</evidence>
<feature type="region of interest" description="Disordered" evidence="5">
    <location>
        <begin position="100"/>
        <end position="123"/>
    </location>
</feature>
<evidence type="ECO:0008006" key="8">
    <source>
        <dbReference type="Google" id="ProtNLM"/>
    </source>
</evidence>
<dbReference type="SUPFAM" id="SSF53163">
    <property type="entry name" value="HybD-like"/>
    <property type="match status" value="1"/>
</dbReference>
<gene>
    <name evidence="6" type="ORF">AVW11_29980</name>
</gene>
<accession>A0ABX3FUC9</accession>
<dbReference type="InterPro" id="IPR023430">
    <property type="entry name" value="Pept_HybD-like_dom_sf"/>
</dbReference>
<name>A0ABX3FUC9_9ACTN</name>
<comment type="similarity">
    <text evidence="1">Belongs to the peptidase A31 family.</text>
</comment>
<evidence type="ECO:0000313" key="6">
    <source>
        <dbReference type="EMBL" id="OLZ55098.1"/>
    </source>
</evidence>
<organism evidence="6 7">
    <name type="scientific">Streptomyces amritsarensis</name>
    <dbReference type="NCBI Taxonomy" id="681158"/>
    <lineage>
        <taxon>Bacteria</taxon>
        <taxon>Bacillati</taxon>
        <taxon>Actinomycetota</taxon>
        <taxon>Actinomycetes</taxon>
        <taxon>Kitasatosporales</taxon>
        <taxon>Streptomycetaceae</taxon>
        <taxon>Streptomyces</taxon>
    </lineage>
</organism>
<dbReference type="InterPro" id="IPR000671">
    <property type="entry name" value="Peptidase_A31"/>
</dbReference>
<dbReference type="CDD" id="cd00518">
    <property type="entry name" value="H2MP"/>
    <property type="match status" value="1"/>
</dbReference>
<evidence type="ECO:0000256" key="1">
    <source>
        <dbReference type="ARBA" id="ARBA00006814"/>
    </source>
</evidence>
<protein>
    <recommendedName>
        <fullName evidence="8">Hydrogenase maturation protease</fullName>
    </recommendedName>
</protein>
<dbReference type="Proteomes" id="UP000187151">
    <property type="component" value="Unassembled WGS sequence"/>
</dbReference>
<dbReference type="EMBL" id="MQUR01000101">
    <property type="protein sequence ID" value="OLZ55098.1"/>
    <property type="molecule type" value="Genomic_DNA"/>
</dbReference>
<proteinExistence type="inferred from homology"/>
<keyword evidence="2" id="KW-0645">Protease</keyword>
<keyword evidence="4" id="KW-0378">Hydrolase</keyword>
<dbReference type="PANTHER" id="PTHR30302:SF1">
    <property type="entry name" value="HYDROGENASE 2 MATURATION PROTEASE"/>
    <property type="match status" value="1"/>
</dbReference>
<evidence type="ECO:0000313" key="7">
    <source>
        <dbReference type="Proteomes" id="UP000187151"/>
    </source>
</evidence>
<comment type="caution">
    <text evidence="6">The sequence shown here is derived from an EMBL/GenBank/DDBJ whole genome shotgun (WGS) entry which is preliminary data.</text>
</comment>
<sequence>MREAAGGRVRKGIEDPMEAGSRVEAGSRTVVIGLGNEFRRDDGVGWTVAGLLRRRAEEFRLPPGVVVAQCDGDPGRLIELWGDAGLAVVVDACFPPAAEPGRTHRWEEAAGGPPRTTGPARHSTHGLGFAEAVDLGRALGRIPRRLIVYAVEGADLSPGPGLTPAVAGVVPELLRRIRADLERHGVFAGGARGVHDGRPTGTRRTEVTARWPFA</sequence>
<evidence type="ECO:0000256" key="5">
    <source>
        <dbReference type="SAM" id="MobiDB-lite"/>
    </source>
</evidence>
<keyword evidence="7" id="KW-1185">Reference proteome</keyword>
<dbReference type="NCBIfam" id="TIGR00072">
    <property type="entry name" value="hydrog_prot"/>
    <property type="match status" value="1"/>
</dbReference>
<dbReference type="PANTHER" id="PTHR30302">
    <property type="entry name" value="HYDROGENASE 1 MATURATION PROTEASE"/>
    <property type="match status" value="1"/>
</dbReference>
<reference evidence="6 7" key="1">
    <citation type="submission" date="2016-01" db="EMBL/GenBank/DDBJ databases">
        <title>Streptomyces amritsarensis strain MTCC 11845 genome sequencing and assembly.</title>
        <authorList>
            <person name="Sharma D."/>
            <person name="Nair G.R."/>
            <person name="Kaur G."/>
            <person name="Manhas R.K."/>
            <person name="Mayilraj S."/>
        </authorList>
    </citation>
    <scope>NUCLEOTIDE SEQUENCE [LARGE SCALE GENOMIC DNA]</scope>
    <source>
        <strain evidence="6 7">MTCC 11845</strain>
    </source>
</reference>
<evidence type="ECO:0000256" key="3">
    <source>
        <dbReference type="ARBA" id="ARBA00022750"/>
    </source>
</evidence>
<keyword evidence="3" id="KW-0064">Aspartyl protease</keyword>